<feature type="region of interest" description="Disordered" evidence="1">
    <location>
        <begin position="20"/>
        <end position="43"/>
    </location>
</feature>
<sequence>MAAVSVLSIALSACGSDGAGSASAGAGAPEPSATTSPSAESNGIAELSAEEILRRTDALLGEASWYRQVVSFTEDFDSTGSTDLTFGSGGRCFGEVYDPSIGTLEMTRQGDDFWLKLDEESYVHAPADHDAIAAHAELCASPGLPESVLAGQPADSGLETTSLVVEEAEDQGRVPVVAVRREESGEGPDADTVTSELLIAAQGEPYPVQLRVVTDSPAQGTTTVEKFQYTQFGVDPGFETPAVEQTVEIDDLDFTLDLPAP</sequence>
<accession>A0ABU2LR26</accession>
<evidence type="ECO:0008006" key="4">
    <source>
        <dbReference type="Google" id="ProtNLM"/>
    </source>
</evidence>
<evidence type="ECO:0000313" key="2">
    <source>
        <dbReference type="EMBL" id="MDT0320042.1"/>
    </source>
</evidence>
<dbReference type="RefSeq" id="WP_311599701.1">
    <property type="nucleotide sequence ID" value="NZ_JAVREM010000020.1"/>
</dbReference>
<proteinExistence type="predicted"/>
<keyword evidence="3" id="KW-1185">Reference proteome</keyword>
<protein>
    <recommendedName>
        <fullName evidence="4">Lipoprotein</fullName>
    </recommendedName>
</protein>
<dbReference type="Proteomes" id="UP001183420">
    <property type="component" value="Unassembled WGS sequence"/>
</dbReference>
<comment type="caution">
    <text evidence="2">The sequence shown here is derived from an EMBL/GenBank/DDBJ whole genome shotgun (WGS) entry which is preliminary data.</text>
</comment>
<evidence type="ECO:0000313" key="3">
    <source>
        <dbReference type="Proteomes" id="UP001183420"/>
    </source>
</evidence>
<reference evidence="3" key="1">
    <citation type="submission" date="2023-07" db="EMBL/GenBank/DDBJ databases">
        <title>30 novel species of actinomycetes from the DSMZ collection.</title>
        <authorList>
            <person name="Nouioui I."/>
        </authorList>
    </citation>
    <scope>NUCLEOTIDE SEQUENCE [LARGE SCALE GENOMIC DNA]</scope>
    <source>
        <strain evidence="3">DSM 44918</strain>
    </source>
</reference>
<evidence type="ECO:0000256" key="1">
    <source>
        <dbReference type="SAM" id="MobiDB-lite"/>
    </source>
</evidence>
<feature type="compositionally biased region" description="Low complexity" evidence="1">
    <location>
        <begin position="20"/>
        <end position="33"/>
    </location>
</feature>
<organism evidence="2 3">
    <name type="scientific">Streptomyces millisiae</name>
    <dbReference type="NCBI Taxonomy" id="3075542"/>
    <lineage>
        <taxon>Bacteria</taxon>
        <taxon>Bacillati</taxon>
        <taxon>Actinomycetota</taxon>
        <taxon>Actinomycetes</taxon>
        <taxon>Kitasatosporales</taxon>
        <taxon>Streptomycetaceae</taxon>
        <taxon>Streptomyces</taxon>
    </lineage>
</organism>
<dbReference type="EMBL" id="JAVREM010000020">
    <property type="protein sequence ID" value="MDT0320042.1"/>
    <property type="molecule type" value="Genomic_DNA"/>
</dbReference>
<name>A0ABU2LR26_9ACTN</name>
<gene>
    <name evidence="2" type="ORF">RNC47_17045</name>
</gene>